<organism evidence="3">
    <name type="scientific">Pararge aegeria</name>
    <name type="common">speckled wood butterfly</name>
    <dbReference type="NCBI Taxonomy" id="116150"/>
    <lineage>
        <taxon>Eukaryota</taxon>
        <taxon>Metazoa</taxon>
        <taxon>Ecdysozoa</taxon>
        <taxon>Arthropoda</taxon>
        <taxon>Hexapoda</taxon>
        <taxon>Insecta</taxon>
        <taxon>Pterygota</taxon>
        <taxon>Neoptera</taxon>
        <taxon>Endopterygota</taxon>
        <taxon>Lepidoptera</taxon>
        <taxon>Glossata</taxon>
        <taxon>Ditrysia</taxon>
        <taxon>Papilionoidea</taxon>
        <taxon>Nymphalidae</taxon>
        <taxon>Satyrinae</taxon>
        <taxon>Satyrini</taxon>
        <taxon>Parargina</taxon>
        <taxon>Pararge</taxon>
    </lineage>
</organism>
<reference evidence="3" key="1">
    <citation type="journal article" date="2013" name="BMC Genomics">
        <title>Unscrambling butterfly oogenesis.</title>
        <authorList>
            <person name="Carter J.M."/>
            <person name="Baker S.C."/>
            <person name="Pink R."/>
            <person name="Carter D.R."/>
            <person name="Collins A."/>
            <person name="Tomlin J."/>
            <person name="Gibbs M."/>
            <person name="Breuker C.J."/>
        </authorList>
    </citation>
    <scope>NUCLEOTIDE SEQUENCE</scope>
    <source>
        <tissue evidence="3">Ovary</tissue>
    </source>
</reference>
<dbReference type="EMBL" id="GAIX01002769">
    <property type="protein sequence ID" value="JAA89791.1"/>
    <property type="molecule type" value="Transcribed_RNA"/>
</dbReference>
<feature type="non-terminal residue" evidence="3">
    <location>
        <position position="111"/>
    </location>
</feature>
<evidence type="ECO:0000259" key="2">
    <source>
        <dbReference type="Pfam" id="PF12030"/>
    </source>
</evidence>
<protein>
    <submittedName>
        <fullName evidence="3">Fat facets</fullName>
    </submittedName>
</protein>
<reference evidence="3" key="2">
    <citation type="submission" date="2013-05" db="EMBL/GenBank/DDBJ databases">
        <authorList>
            <person name="Carter J.-M."/>
            <person name="Baker S.C."/>
            <person name="Pink R."/>
            <person name="Carter D.R.F."/>
            <person name="Collins A."/>
            <person name="Tomlin J."/>
            <person name="Gibbs M."/>
            <person name="Breuker C.J."/>
        </authorList>
    </citation>
    <scope>NUCLEOTIDE SEQUENCE</scope>
    <source>
        <tissue evidence="3">Ovary</tissue>
    </source>
</reference>
<name>S4PBL4_9NEOP</name>
<proteinExistence type="predicted"/>
<dbReference type="InterPro" id="IPR021905">
    <property type="entry name" value="DUF3517"/>
</dbReference>
<evidence type="ECO:0000256" key="1">
    <source>
        <dbReference type="SAM" id="MobiDB-lite"/>
    </source>
</evidence>
<dbReference type="AlphaFoldDB" id="S4PBL4"/>
<feature type="compositionally biased region" description="Low complexity" evidence="1">
    <location>
        <begin position="78"/>
        <end position="96"/>
    </location>
</feature>
<feature type="non-terminal residue" evidence="3">
    <location>
        <position position="1"/>
    </location>
</feature>
<dbReference type="Pfam" id="PF12030">
    <property type="entry name" value="DUF3517"/>
    <property type="match status" value="1"/>
</dbReference>
<feature type="domain" description="DUF3517" evidence="2">
    <location>
        <begin position="1"/>
        <end position="85"/>
    </location>
</feature>
<sequence length="111" mass="11857">QLGLSERLQLLRLKILDIVLSVCLDESSSSLGKYQYPDSAKIHQVVCALVRCCDVSSRCQSANASDGVLPLPNPYGDPPLAHSPHAHSPNPHSPQSTKPVITAAAADVLYN</sequence>
<evidence type="ECO:0000313" key="3">
    <source>
        <dbReference type="EMBL" id="JAA89791.1"/>
    </source>
</evidence>
<accession>S4PBL4</accession>
<feature type="region of interest" description="Disordered" evidence="1">
    <location>
        <begin position="68"/>
        <end position="98"/>
    </location>
</feature>